<feature type="coiled-coil region" evidence="9">
    <location>
        <begin position="631"/>
        <end position="658"/>
    </location>
</feature>
<evidence type="ECO:0000256" key="4">
    <source>
        <dbReference type="ARBA" id="ARBA00022722"/>
    </source>
</evidence>
<sequence length="787" mass="88266">MEALPPMGNTSYPGQASVDYSGAMQVSQELIDRVLRLVHAAEYRPSKPKQIAALLELDADGYREVRRVVKQLVLEGRLIYGGNHLVVAAAAVGGPTDQIRGTFRRAMGGGFGFVRPSSGGGGVDADVPEDVFVPPAMTAGALEGDLVAVTIAPSRRGGIEGKVVEVLQRARRQFTGTFFSSPQPDQPGSDTIEGPVVYLDGVHYEAPVSVGDVRGLPLQDGDKIFVEIVDFPDEETGGGEAVILERLGSSKNPAIDTLTIMRQYALPDEFSEEVLDEARDQADAFDDDVVPADRKDLTDMLTITIDPFDARDFDDAISLQREEGRWRLWVHIADVSHFVPPAGKLDVEARRRGTSVYLPDRVIPMIPEIISNHLASLQPERMRLVKTVEIEMLDDLTITHSEVHNAAIRSDKRFNYEQIDQFLASPEAFQKDWGDSICELLTHMHQLAMQIRKRRFKDGALSMDMPDIKLELDRMGKVKGAYQTENTESHQIIEEFMLLGNEAVATWLDDQELNFLHRIHAPPERRKLRQLTSFVKDLGLGIDNVESRFEIQAVLDKVAGTTLENAVNFAVLKSMSKAVYGPHREGHYALDKEHYCHFTSPIRRYPDLSVHRLVQRLIEKKPTPDESFAELVKLGHECSDAERNAAQAERELIQLKLLHFLKKKQGETLEAVISRVFADGIHARCLKLPVDGFIPVTELPSDQYRFERRGQVLTGFKEGNRFRLGDHLTVRIGKVDLQDRQLYLDVVKNHSAGKSDPKGPSGSKSKKSPLRHQKKSDRREKKKRRRR</sequence>
<gene>
    <name evidence="8" type="primary">rnr</name>
    <name evidence="12" type="ORF">RISK_006253</name>
</gene>
<evidence type="ECO:0000256" key="3">
    <source>
        <dbReference type="ARBA" id="ARBA00022490"/>
    </source>
</evidence>
<dbReference type="Proteomes" id="UP000036367">
    <property type="component" value="Unassembled WGS sequence"/>
</dbReference>
<dbReference type="EMBL" id="LECT01000050">
    <property type="protein sequence ID" value="KLU01754.1"/>
    <property type="molecule type" value="Genomic_DNA"/>
</dbReference>
<dbReference type="InterPro" id="IPR050180">
    <property type="entry name" value="RNR_Ribonuclease"/>
</dbReference>
<dbReference type="STRING" id="595434.RISK_006253"/>
<feature type="domain" description="S1 motif" evidence="11">
    <location>
        <begin position="666"/>
        <end position="747"/>
    </location>
</feature>
<dbReference type="InterPro" id="IPR001900">
    <property type="entry name" value="RNase_II/R"/>
</dbReference>
<comment type="subcellular location">
    <subcellularLocation>
        <location evidence="2 8">Cytoplasm</location>
    </subcellularLocation>
</comment>
<comment type="similarity">
    <text evidence="8">Belongs to the RNR ribonuclease family. RNase R subfamily.</text>
</comment>
<comment type="function">
    <text evidence="8">3'-5' exoribonuclease that releases 5'-nucleoside monophosphates and is involved in maturation of structured RNAs.</text>
</comment>
<evidence type="ECO:0000256" key="1">
    <source>
        <dbReference type="ARBA" id="ARBA00001849"/>
    </source>
</evidence>
<comment type="caution">
    <text evidence="12">The sequence shown here is derived from an EMBL/GenBank/DDBJ whole genome shotgun (WGS) entry which is preliminary data.</text>
</comment>
<dbReference type="InterPro" id="IPR040476">
    <property type="entry name" value="CSD2"/>
</dbReference>
<dbReference type="HAMAP" id="MF_01895">
    <property type="entry name" value="RNase_R"/>
    <property type="match status" value="1"/>
</dbReference>
<dbReference type="PANTHER" id="PTHR23355">
    <property type="entry name" value="RIBONUCLEASE"/>
    <property type="match status" value="1"/>
</dbReference>
<dbReference type="Pfam" id="PF17876">
    <property type="entry name" value="CSD2"/>
    <property type="match status" value="1"/>
</dbReference>
<evidence type="ECO:0000313" key="13">
    <source>
        <dbReference type="Proteomes" id="UP000036367"/>
    </source>
</evidence>
<dbReference type="SMART" id="SM00955">
    <property type="entry name" value="RNB"/>
    <property type="match status" value="1"/>
</dbReference>
<evidence type="ECO:0000256" key="9">
    <source>
        <dbReference type="SAM" id="Coils"/>
    </source>
</evidence>
<evidence type="ECO:0000256" key="5">
    <source>
        <dbReference type="ARBA" id="ARBA00022801"/>
    </source>
</evidence>
<reference evidence="12" key="1">
    <citation type="submission" date="2015-05" db="EMBL/GenBank/DDBJ databases">
        <title>Permanent draft genome of Rhodopirellula islandicus K833.</title>
        <authorList>
            <person name="Kizina J."/>
            <person name="Richter M."/>
            <person name="Glockner F.O."/>
            <person name="Harder J."/>
        </authorList>
    </citation>
    <scope>NUCLEOTIDE SEQUENCE [LARGE SCALE GENOMIC DNA]</scope>
    <source>
        <strain evidence="12">K833</strain>
    </source>
</reference>
<dbReference type="SUPFAM" id="SSF50249">
    <property type="entry name" value="Nucleic acid-binding proteins"/>
    <property type="match status" value="4"/>
</dbReference>
<dbReference type="Pfam" id="PF08206">
    <property type="entry name" value="OB_RNB"/>
    <property type="match status" value="1"/>
</dbReference>
<evidence type="ECO:0000256" key="10">
    <source>
        <dbReference type="SAM" id="MobiDB-lite"/>
    </source>
</evidence>
<dbReference type="PATRIC" id="fig|595434.4.peg.5943"/>
<organism evidence="12 13">
    <name type="scientific">Rhodopirellula islandica</name>
    <dbReference type="NCBI Taxonomy" id="595434"/>
    <lineage>
        <taxon>Bacteria</taxon>
        <taxon>Pseudomonadati</taxon>
        <taxon>Planctomycetota</taxon>
        <taxon>Planctomycetia</taxon>
        <taxon>Pirellulales</taxon>
        <taxon>Pirellulaceae</taxon>
        <taxon>Rhodopirellula</taxon>
    </lineage>
</organism>
<dbReference type="Gene3D" id="2.40.50.140">
    <property type="entry name" value="Nucleic acid-binding proteins"/>
    <property type="match status" value="2"/>
</dbReference>
<evidence type="ECO:0000256" key="7">
    <source>
        <dbReference type="ARBA" id="ARBA00022884"/>
    </source>
</evidence>
<keyword evidence="3 8" id="KW-0963">Cytoplasm</keyword>
<dbReference type="Pfam" id="PF00575">
    <property type="entry name" value="S1"/>
    <property type="match status" value="1"/>
</dbReference>
<keyword evidence="13" id="KW-1185">Reference proteome</keyword>
<evidence type="ECO:0000256" key="2">
    <source>
        <dbReference type="ARBA" id="ARBA00004496"/>
    </source>
</evidence>
<dbReference type="PROSITE" id="PS50126">
    <property type="entry name" value="S1"/>
    <property type="match status" value="1"/>
</dbReference>
<dbReference type="GO" id="GO:0008859">
    <property type="term" value="F:exoribonuclease II activity"/>
    <property type="evidence" value="ECO:0007669"/>
    <property type="project" value="UniProtKB-UniRule"/>
</dbReference>
<dbReference type="InterPro" id="IPR003029">
    <property type="entry name" value="S1_domain"/>
</dbReference>
<name>A0A0J1E8G8_RHOIS</name>
<feature type="compositionally biased region" description="Basic residues" evidence="10">
    <location>
        <begin position="764"/>
        <end position="787"/>
    </location>
</feature>
<keyword evidence="9" id="KW-0175">Coiled coil</keyword>
<evidence type="ECO:0000259" key="11">
    <source>
        <dbReference type="PROSITE" id="PS50126"/>
    </source>
</evidence>
<keyword evidence="4 8" id="KW-0540">Nuclease</keyword>
<dbReference type="GO" id="GO:0003723">
    <property type="term" value="F:RNA binding"/>
    <property type="evidence" value="ECO:0007669"/>
    <property type="project" value="UniProtKB-UniRule"/>
</dbReference>
<evidence type="ECO:0000256" key="6">
    <source>
        <dbReference type="ARBA" id="ARBA00022839"/>
    </source>
</evidence>
<keyword evidence="6 8" id="KW-0269">Exonuclease</keyword>
<dbReference type="PANTHER" id="PTHR23355:SF9">
    <property type="entry name" value="DIS3-LIKE EXONUCLEASE 2"/>
    <property type="match status" value="1"/>
</dbReference>
<protein>
    <recommendedName>
        <fullName evidence="8">Ribonuclease R</fullName>
        <shortName evidence="8">RNase R</shortName>
        <ecNumber evidence="8">3.1.13.1</ecNumber>
    </recommendedName>
</protein>
<dbReference type="NCBIfam" id="TIGR00358">
    <property type="entry name" value="3_prime_RNase"/>
    <property type="match status" value="1"/>
</dbReference>
<dbReference type="GO" id="GO:0006402">
    <property type="term" value="P:mRNA catabolic process"/>
    <property type="evidence" value="ECO:0007669"/>
    <property type="project" value="TreeGrafter"/>
</dbReference>
<keyword evidence="5 8" id="KW-0378">Hydrolase</keyword>
<comment type="catalytic activity">
    <reaction evidence="1 8">
        <text>Exonucleolytic cleavage in the 3'- to 5'-direction to yield nucleoside 5'-phosphates.</text>
        <dbReference type="EC" id="3.1.13.1"/>
    </reaction>
</comment>
<dbReference type="InterPro" id="IPR004476">
    <property type="entry name" value="RNase_II/RNase_R"/>
</dbReference>
<dbReference type="AlphaFoldDB" id="A0A0J1E8G8"/>
<accession>A0A0J1E8G8</accession>
<proteinExistence type="inferred from homology"/>
<feature type="region of interest" description="Disordered" evidence="10">
    <location>
        <begin position="748"/>
        <end position="787"/>
    </location>
</feature>
<evidence type="ECO:0000256" key="8">
    <source>
        <dbReference type="HAMAP-Rule" id="MF_01895"/>
    </source>
</evidence>
<dbReference type="GO" id="GO:0005829">
    <property type="term" value="C:cytosol"/>
    <property type="evidence" value="ECO:0007669"/>
    <property type="project" value="TreeGrafter"/>
</dbReference>
<dbReference type="InterPro" id="IPR013223">
    <property type="entry name" value="RNase_B_OB_dom"/>
</dbReference>
<dbReference type="InterPro" id="IPR011805">
    <property type="entry name" value="RNase_R"/>
</dbReference>
<dbReference type="EC" id="3.1.13.1" evidence="8"/>
<dbReference type="InterPro" id="IPR012340">
    <property type="entry name" value="NA-bd_OB-fold"/>
</dbReference>
<keyword evidence="7 8" id="KW-0694">RNA-binding</keyword>
<evidence type="ECO:0000313" key="12">
    <source>
        <dbReference type="EMBL" id="KLU01754.1"/>
    </source>
</evidence>
<dbReference type="Pfam" id="PF00773">
    <property type="entry name" value="RNB"/>
    <property type="match status" value="1"/>
</dbReference>